<proteinExistence type="predicted"/>
<dbReference type="Gene3D" id="1.20.1440.60">
    <property type="entry name" value="23S rRNA-intervening sequence"/>
    <property type="match status" value="1"/>
</dbReference>
<name>A0ABP9UTF4_9BACT</name>
<dbReference type="Proteomes" id="UP001476282">
    <property type="component" value="Unassembled WGS sequence"/>
</dbReference>
<accession>A0ABP9UTF4</accession>
<comment type="caution">
    <text evidence="1">The sequence shown here is derived from an EMBL/GenBank/DDBJ whole genome shotgun (WGS) entry which is preliminary data.</text>
</comment>
<dbReference type="EMBL" id="BAABRI010000016">
    <property type="protein sequence ID" value="GAA5483631.1"/>
    <property type="molecule type" value="Genomic_DNA"/>
</dbReference>
<keyword evidence="2" id="KW-1185">Reference proteome</keyword>
<evidence type="ECO:0000313" key="1">
    <source>
        <dbReference type="EMBL" id="GAA5483631.1"/>
    </source>
</evidence>
<dbReference type="InterPro" id="IPR036583">
    <property type="entry name" value="23S_rRNA_IVS_sf"/>
</dbReference>
<dbReference type="CDD" id="cd16377">
    <property type="entry name" value="23S_rRNA_IVP_like"/>
    <property type="match status" value="1"/>
</dbReference>
<protein>
    <recommendedName>
        <fullName evidence="3">Four helix bundle protein</fullName>
    </recommendedName>
</protein>
<organism evidence="1 2">
    <name type="scientific">Haloferula sargassicola</name>
    <dbReference type="NCBI Taxonomy" id="490096"/>
    <lineage>
        <taxon>Bacteria</taxon>
        <taxon>Pseudomonadati</taxon>
        <taxon>Verrucomicrobiota</taxon>
        <taxon>Verrucomicrobiia</taxon>
        <taxon>Verrucomicrobiales</taxon>
        <taxon>Verrucomicrobiaceae</taxon>
        <taxon>Haloferula</taxon>
    </lineage>
</organism>
<dbReference type="SUPFAM" id="SSF158446">
    <property type="entry name" value="IVS-encoded protein-like"/>
    <property type="match status" value="1"/>
</dbReference>
<evidence type="ECO:0008006" key="3">
    <source>
        <dbReference type="Google" id="ProtNLM"/>
    </source>
</evidence>
<dbReference type="Pfam" id="PF05635">
    <property type="entry name" value="23S_rRNA_IVP"/>
    <property type="match status" value="1"/>
</dbReference>
<sequence length="120" mass="13435">MTAQRFEDLRIWQNSRVQANAVYDVFGPESCASRDFGFKDQIQRAGVSVMNNIAEGFERRSDQDFARFLDIAKGSNGEVRSMLYLAEDRGYLSPAAAGSLRLRSENLSKGIESLAKHLRG</sequence>
<dbReference type="NCBIfam" id="TIGR02436">
    <property type="entry name" value="four helix bundle protein"/>
    <property type="match status" value="1"/>
</dbReference>
<reference evidence="1 2" key="1">
    <citation type="submission" date="2024-02" db="EMBL/GenBank/DDBJ databases">
        <title>Haloferula sargassicola NBRC 104335.</title>
        <authorList>
            <person name="Ichikawa N."/>
            <person name="Katano-Makiyama Y."/>
            <person name="Hidaka K."/>
        </authorList>
    </citation>
    <scope>NUCLEOTIDE SEQUENCE [LARGE SCALE GENOMIC DNA]</scope>
    <source>
        <strain evidence="1 2">NBRC 104335</strain>
    </source>
</reference>
<dbReference type="InterPro" id="IPR012657">
    <property type="entry name" value="23S_rRNA-intervening_sequence"/>
</dbReference>
<dbReference type="PANTHER" id="PTHR38471">
    <property type="entry name" value="FOUR HELIX BUNDLE PROTEIN"/>
    <property type="match status" value="1"/>
</dbReference>
<dbReference type="RefSeq" id="WP_353567742.1">
    <property type="nucleotide sequence ID" value="NZ_BAABRI010000016.1"/>
</dbReference>
<gene>
    <name evidence="1" type="ORF">Hsar01_02865</name>
</gene>
<dbReference type="PANTHER" id="PTHR38471:SF2">
    <property type="entry name" value="FOUR HELIX BUNDLE PROTEIN"/>
    <property type="match status" value="1"/>
</dbReference>
<evidence type="ECO:0000313" key="2">
    <source>
        <dbReference type="Proteomes" id="UP001476282"/>
    </source>
</evidence>